<dbReference type="PANTHER" id="PTHR46116">
    <property type="entry name" value="(E3-INDEPENDENT) E2 UBIQUITIN-CONJUGATING ENZYME"/>
    <property type="match status" value="1"/>
</dbReference>
<dbReference type="InterPro" id="IPR000608">
    <property type="entry name" value="UBC"/>
</dbReference>
<evidence type="ECO:0000313" key="18">
    <source>
        <dbReference type="Proteomes" id="UP000821837"/>
    </source>
</evidence>
<evidence type="ECO:0000313" key="17">
    <source>
        <dbReference type="EMBL" id="KAH7935637.1"/>
    </source>
</evidence>
<dbReference type="GO" id="GO:0004869">
    <property type="term" value="F:cysteine-type endopeptidase inhibitor activity"/>
    <property type="evidence" value="ECO:0007669"/>
    <property type="project" value="TreeGrafter"/>
</dbReference>
<dbReference type="GO" id="GO:0005737">
    <property type="term" value="C:cytoplasm"/>
    <property type="evidence" value="ECO:0007669"/>
    <property type="project" value="UniProtKB-SubCell"/>
</dbReference>
<dbReference type="OrthoDB" id="6503271at2759"/>
<evidence type="ECO:0000256" key="11">
    <source>
        <dbReference type="ARBA" id="ARBA00039894"/>
    </source>
</evidence>
<keyword evidence="5" id="KW-0808">Transferase</keyword>
<evidence type="ECO:0000256" key="12">
    <source>
        <dbReference type="ARBA" id="ARBA00041798"/>
    </source>
</evidence>
<dbReference type="EC" id="2.3.2.23" evidence="3"/>
<keyword evidence="9" id="KW-0067">ATP-binding</keyword>
<evidence type="ECO:0000256" key="3">
    <source>
        <dbReference type="ARBA" id="ARBA00012486"/>
    </source>
</evidence>
<keyword evidence="7" id="KW-0547">Nucleotide-binding</keyword>
<dbReference type="SMART" id="SM00212">
    <property type="entry name" value="UBCc"/>
    <property type="match status" value="1"/>
</dbReference>
<dbReference type="Proteomes" id="UP000821837">
    <property type="component" value="Unassembled WGS sequence"/>
</dbReference>
<dbReference type="GO" id="GO:0005524">
    <property type="term" value="F:ATP binding"/>
    <property type="evidence" value="ECO:0007669"/>
    <property type="project" value="UniProtKB-KW"/>
</dbReference>
<keyword evidence="15" id="KW-0175">Coiled coil</keyword>
<keyword evidence="10" id="KW-0539">Nucleus</keyword>
<dbReference type="PANTHER" id="PTHR46116:SF26">
    <property type="entry name" value="UBIQUITIN-CONJUGATING ENZYME E2 Z"/>
    <property type="match status" value="1"/>
</dbReference>
<reference evidence="17" key="1">
    <citation type="journal article" date="2020" name="Cell">
        <title>Large-Scale Comparative Analyses of Tick Genomes Elucidate Their Genetic Diversity and Vector Capacities.</title>
        <authorList>
            <consortium name="Tick Genome and Microbiome Consortium (TIGMIC)"/>
            <person name="Jia N."/>
            <person name="Wang J."/>
            <person name="Shi W."/>
            <person name="Du L."/>
            <person name="Sun Y."/>
            <person name="Zhan W."/>
            <person name="Jiang J.F."/>
            <person name="Wang Q."/>
            <person name="Zhang B."/>
            <person name="Ji P."/>
            <person name="Bell-Sakyi L."/>
            <person name="Cui X.M."/>
            <person name="Yuan T.T."/>
            <person name="Jiang B.G."/>
            <person name="Yang W.F."/>
            <person name="Lam T.T."/>
            <person name="Chang Q.C."/>
            <person name="Ding S.J."/>
            <person name="Wang X.J."/>
            <person name="Zhu J.G."/>
            <person name="Ruan X.D."/>
            <person name="Zhao L."/>
            <person name="Wei J.T."/>
            <person name="Ye R.Z."/>
            <person name="Que T.C."/>
            <person name="Du C.H."/>
            <person name="Zhou Y.H."/>
            <person name="Cheng J.X."/>
            <person name="Dai P.F."/>
            <person name="Guo W.B."/>
            <person name="Han X.H."/>
            <person name="Huang E.J."/>
            <person name="Li L.F."/>
            <person name="Wei W."/>
            <person name="Gao Y.C."/>
            <person name="Liu J.Z."/>
            <person name="Shao H.Z."/>
            <person name="Wang X."/>
            <person name="Wang C.C."/>
            <person name="Yang T.C."/>
            <person name="Huo Q.B."/>
            <person name="Li W."/>
            <person name="Chen H.Y."/>
            <person name="Chen S.E."/>
            <person name="Zhou L.G."/>
            <person name="Ni X.B."/>
            <person name="Tian J.H."/>
            <person name="Sheng Y."/>
            <person name="Liu T."/>
            <person name="Pan Y.S."/>
            <person name="Xia L.Y."/>
            <person name="Li J."/>
            <person name="Zhao F."/>
            <person name="Cao W.C."/>
        </authorList>
    </citation>
    <scope>NUCLEOTIDE SEQUENCE</scope>
    <source>
        <strain evidence="17">Rsan-2018</strain>
    </source>
</reference>
<dbReference type="SUPFAM" id="SSF54495">
    <property type="entry name" value="UBC-like"/>
    <property type="match status" value="1"/>
</dbReference>
<dbReference type="GO" id="GO:0061631">
    <property type="term" value="F:ubiquitin conjugating enzyme activity"/>
    <property type="evidence" value="ECO:0007669"/>
    <property type="project" value="UniProtKB-EC"/>
</dbReference>
<protein>
    <recommendedName>
        <fullName evidence="11">Ubiquitin-conjugating enzyme E2 Z</fullName>
        <ecNumber evidence="3">2.3.2.23</ecNumber>
    </recommendedName>
    <alternativeName>
        <fullName evidence="12">E2 ubiquitin-conjugating enzyme Z</fullName>
    </alternativeName>
    <alternativeName>
        <fullName evidence="14">Ubiquitin carrier protein Z</fullName>
    </alternativeName>
    <alternativeName>
        <fullName evidence="13">Ubiquitin-protein ligase Z</fullName>
    </alternativeName>
</protein>
<gene>
    <name evidence="17" type="ORF">HPB52_010901</name>
</gene>
<dbReference type="GO" id="GO:0043066">
    <property type="term" value="P:negative regulation of apoptotic process"/>
    <property type="evidence" value="ECO:0007669"/>
    <property type="project" value="TreeGrafter"/>
</dbReference>
<evidence type="ECO:0000256" key="4">
    <source>
        <dbReference type="ARBA" id="ARBA00022490"/>
    </source>
</evidence>
<evidence type="ECO:0000259" key="16">
    <source>
        <dbReference type="PROSITE" id="PS50127"/>
    </source>
</evidence>
<dbReference type="AlphaFoldDB" id="A0A9D4PCK6"/>
<comment type="caution">
    <text evidence="17">The sequence shown here is derived from an EMBL/GenBank/DDBJ whole genome shotgun (WGS) entry which is preliminary data.</text>
</comment>
<dbReference type="Gene3D" id="3.10.110.10">
    <property type="entry name" value="Ubiquitin Conjugating Enzyme"/>
    <property type="match status" value="1"/>
</dbReference>
<keyword evidence="4" id="KW-0963">Cytoplasm</keyword>
<dbReference type="VEuPathDB" id="VectorBase:RSAN_053810"/>
<dbReference type="GO" id="GO:0006915">
    <property type="term" value="P:apoptotic process"/>
    <property type="evidence" value="ECO:0007669"/>
    <property type="project" value="UniProtKB-KW"/>
</dbReference>
<evidence type="ECO:0000256" key="13">
    <source>
        <dbReference type="ARBA" id="ARBA00042316"/>
    </source>
</evidence>
<sequence>MDNQQETSKGVAVIPAKDVPQACLLRIQRDIAEFNADPPPGIFIAPKENDITNINAIVVGAPGTPHEGGFFHFYVQCTVRYPLEPPKVRFLTTDAGRVQFNPHIYKSGSICLNTLNTNGSTWSPVQSLISLLISIQSLLSEMPKFIIVGHSERYESALQHETIRVAVCDTVEACLQDNAPYAQTIKDAVLKKFTELYDKYESVVKSKLHLTGTKMNDPMHLNSGTYQFEKLMTRLQDLKAKVTEKNKAADAADANA</sequence>
<reference evidence="17" key="2">
    <citation type="submission" date="2021-09" db="EMBL/GenBank/DDBJ databases">
        <authorList>
            <person name="Jia N."/>
            <person name="Wang J."/>
            <person name="Shi W."/>
            <person name="Du L."/>
            <person name="Sun Y."/>
            <person name="Zhan W."/>
            <person name="Jiang J."/>
            <person name="Wang Q."/>
            <person name="Zhang B."/>
            <person name="Ji P."/>
            <person name="Sakyi L.B."/>
            <person name="Cui X."/>
            <person name="Yuan T."/>
            <person name="Jiang B."/>
            <person name="Yang W."/>
            <person name="Lam T.T.-Y."/>
            <person name="Chang Q."/>
            <person name="Ding S."/>
            <person name="Wang X."/>
            <person name="Zhu J."/>
            <person name="Ruan X."/>
            <person name="Zhao L."/>
            <person name="Wei J."/>
            <person name="Que T."/>
            <person name="Du C."/>
            <person name="Cheng J."/>
            <person name="Dai P."/>
            <person name="Han X."/>
            <person name="Huang E."/>
            <person name="Gao Y."/>
            <person name="Liu J."/>
            <person name="Shao H."/>
            <person name="Ye R."/>
            <person name="Li L."/>
            <person name="Wei W."/>
            <person name="Wang X."/>
            <person name="Wang C."/>
            <person name="Huo Q."/>
            <person name="Li W."/>
            <person name="Guo W."/>
            <person name="Chen H."/>
            <person name="Chen S."/>
            <person name="Zhou L."/>
            <person name="Zhou L."/>
            <person name="Ni X."/>
            <person name="Tian J."/>
            <person name="Zhou Y."/>
            <person name="Sheng Y."/>
            <person name="Liu T."/>
            <person name="Pan Y."/>
            <person name="Xia L."/>
            <person name="Li J."/>
            <person name="Zhao F."/>
            <person name="Cao W."/>
        </authorList>
    </citation>
    <scope>NUCLEOTIDE SEQUENCE</scope>
    <source>
        <strain evidence="17">Rsan-2018</strain>
        <tissue evidence="17">Larvae</tissue>
    </source>
</reference>
<name>A0A9D4PCK6_RHISA</name>
<dbReference type="PROSITE" id="PS50127">
    <property type="entry name" value="UBC_2"/>
    <property type="match status" value="1"/>
</dbReference>
<dbReference type="GO" id="GO:0005634">
    <property type="term" value="C:nucleus"/>
    <property type="evidence" value="ECO:0007669"/>
    <property type="project" value="UniProtKB-SubCell"/>
</dbReference>
<evidence type="ECO:0000256" key="6">
    <source>
        <dbReference type="ARBA" id="ARBA00022703"/>
    </source>
</evidence>
<keyword evidence="6" id="KW-0053">Apoptosis</keyword>
<evidence type="ECO:0000256" key="7">
    <source>
        <dbReference type="ARBA" id="ARBA00022741"/>
    </source>
</evidence>
<organism evidence="17 18">
    <name type="scientific">Rhipicephalus sanguineus</name>
    <name type="common">Brown dog tick</name>
    <name type="synonym">Ixodes sanguineus</name>
    <dbReference type="NCBI Taxonomy" id="34632"/>
    <lineage>
        <taxon>Eukaryota</taxon>
        <taxon>Metazoa</taxon>
        <taxon>Ecdysozoa</taxon>
        <taxon>Arthropoda</taxon>
        <taxon>Chelicerata</taxon>
        <taxon>Arachnida</taxon>
        <taxon>Acari</taxon>
        <taxon>Parasitiformes</taxon>
        <taxon>Ixodida</taxon>
        <taxon>Ixodoidea</taxon>
        <taxon>Ixodidae</taxon>
        <taxon>Rhipicephalinae</taxon>
        <taxon>Rhipicephalus</taxon>
        <taxon>Rhipicephalus</taxon>
    </lineage>
</organism>
<dbReference type="InterPro" id="IPR016135">
    <property type="entry name" value="UBQ-conjugating_enzyme/RWD"/>
</dbReference>
<dbReference type="EMBL" id="JABSTV010001255">
    <property type="protein sequence ID" value="KAH7935637.1"/>
    <property type="molecule type" value="Genomic_DNA"/>
</dbReference>
<keyword evidence="18" id="KW-1185">Reference proteome</keyword>
<evidence type="ECO:0000256" key="15">
    <source>
        <dbReference type="SAM" id="Coils"/>
    </source>
</evidence>
<evidence type="ECO:0000256" key="1">
    <source>
        <dbReference type="ARBA" id="ARBA00004123"/>
    </source>
</evidence>
<evidence type="ECO:0000256" key="2">
    <source>
        <dbReference type="ARBA" id="ARBA00004496"/>
    </source>
</evidence>
<evidence type="ECO:0000256" key="5">
    <source>
        <dbReference type="ARBA" id="ARBA00022679"/>
    </source>
</evidence>
<evidence type="ECO:0000256" key="10">
    <source>
        <dbReference type="ARBA" id="ARBA00023242"/>
    </source>
</evidence>
<comment type="subcellular location">
    <subcellularLocation>
        <location evidence="2">Cytoplasm</location>
    </subcellularLocation>
    <subcellularLocation>
        <location evidence="1">Nucleus</location>
    </subcellularLocation>
</comment>
<evidence type="ECO:0000256" key="14">
    <source>
        <dbReference type="ARBA" id="ARBA00042401"/>
    </source>
</evidence>
<dbReference type="Pfam" id="PF00179">
    <property type="entry name" value="UQ_con"/>
    <property type="match status" value="1"/>
</dbReference>
<proteinExistence type="predicted"/>
<keyword evidence="8" id="KW-0833">Ubl conjugation pathway</keyword>
<evidence type="ECO:0000256" key="8">
    <source>
        <dbReference type="ARBA" id="ARBA00022786"/>
    </source>
</evidence>
<evidence type="ECO:0000256" key="9">
    <source>
        <dbReference type="ARBA" id="ARBA00022840"/>
    </source>
</evidence>
<feature type="coiled-coil region" evidence="15">
    <location>
        <begin position="228"/>
        <end position="255"/>
    </location>
</feature>
<feature type="domain" description="UBC core" evidence="16">
    <location>
        <begin position="22"/>
        <end position="194"/>
    </location>
</feature>
<accession>A0A9D4PCK6</accession>